<dbReference type="SUPFAM" id="SSF74853">
    <property type="entry name" value="Lamin A/C globular tail domain"/>
    <property type="match status" value="1"/>
</dbReference>
<gene>
    <name evidence="2" type="ORF">METZ01_LOCUS516535</name>
</gene>
<sequence length="228" mass="25699">LWIILQSGILFSANTGDIVITEFFFEPSIGSDIYEYIEIYNTTQDTIDFYNWIVEIEGVEYLIDDSLKIYPYDYFILYGNTGSFSDSEGTTYCSSFDFHPVYNNCDDAALNLYWLQFSNLPDGAGVINIFDTNTKLIDSIIYDATWSELIGSINAGKSVEFILDPLATGHLNNDDSSNWRSSQHSSDWLWNGSGYEKGSPLTANFIKPSIETQVINESTSYIDPNTGN</sequence>
<reference evidence="2" key="1">
    <citation type="submission" date="2018-05" db="EMBL/GenBank/DDBJ databases">
        <authorList>
            <person name="Lanie J.A."/>
            <person name="Ng W.-L."/>
            <person name="Kazmierczak K.M."/>
            <person name="Andrzejewski T.M."/>
            <person name="Davidsen T.M."/>
            <person name="Wayne K.J."/>
            <person name="Tettelin H."/>
            <person name="Glass J.I."/>
            <person name="Rusch D."/>
            <person name="Podicherti R."/>
            <person name="Tsui H.-C.T."/>
            <person name="Winkler M.E."/>
        </authorList>
    </citation>
    <scope>NUCLEOTIDE SEQUENCE</scope>
</reference>
<accession>A0A383F3X0</accession>
<name>A0A383F3X0_9ZZZZ</name>
<organism evidence="2">
    <name type="scientific">marine metagenome</name>
    <dbReference type="NCBI Taxonomy" id="408172"/>
    <lineage>
        <taxon>unclassified sequences</taxon>
        <taxon>metagenomes</taxon>
        <taxon>ecological metagenomes</taxon>
    </lineage>
</organism>
<dbReference type="InterPro" id="IPR036415">
    <property type="entry name" value="Lamin_tail_dom_sf"/>
</dbReference>
<dbReference type="Pfam" id="PF00932">
    <property type="entry name" value="LTD"/>
    <property type="match status" value="1"/>
</dbReference>
<protein>
    <recommendedName>
        <fullName evidence="1">LTD domain-containing protein</fullName>
    </recommendedName>
</protein>
<dbReference type="InterPro" id="IPR001322">
    <property type="entry name" value="Lamin_tail_dom"/>
</dbReference>
<evidence type="ECO:0000313" key="2">
    <source>
        <dbReference type="EMBL" id="SVE63681.1"/>
    </source>
</evidence>
<feature type="non-terminal residue" evidence="2">
    <location>
        <position position="1"/>
    </location>
</feature>
<dbReference type="EMBL" id="UINC01231233">
    <property type="protein sequence ID" value="SVE63681.1"/>
    <property type="molecule type" value="Genomic_DNA"/>
</dbReference>
<evidence type="ECO:0000259" key="1">
    <source>
        <dbReference type="Pfam" id="PF00932"/>
    </source>
</evidence>
<proteinExistence type="predicted"/>
<feature type="domain" description="LTD" evidence="1">
    <location>
        <begin position="13"/>
        <end position="142"/>
    </location>
</feature>
<dbReference type="AlphaFoldDB" id="A0A383F3X0"/>
<feature type="non-terminal residue" evidence="2">
    <location>
        <position position="228"/>
    </location>
</feature>